<dbReference type="EMBL" id="JAPVOI010000004">
    <property type="protein sequence ID" value="MCZ4091683.1"/>
    <property type="molecule type" value="Genomic_DNA"/>
</dbReference>
<proteinExistence type="predicted"/>
<dbReference type="Pfam" id="PF05065">
    <property type="entry name" value="Phage_capsid"/>
    <property type="match status" value="1"/>
</dbReference>
<evidence type="ECO:0000313" key="2">
    <source>
        <dbReference type="EMBL" id="MCZ4091683.1"/>
    </source>
</evidence>
<accession>A0ABT4KIC2</accession>
<keyword evidence="3" id="KW-1185">Reference proteome</keyword>
<protein>
    <submittedName>
        <fullName evidence="2">Phage major capsid protein</fullName>
    </submittedName>
</protein>
<reference evidence="2" key="1">
    <citation type="submission" date="2022-10" db="EMBL/GenBank/DDBJ databases">
        <title>Whole genome sequencing of three plant growth promoting bacteria isolated from Vachellia tortilis subsp. raddiana in Morocco.</title>
        <authorList>
            <person name="Hnini M."/>
            <person name="Zouagui R."/>
            <person name="Zouagui H."/>
            <person name="Chemao Elfihri M.-W."/>
            <person name="Ibrahimi A."/>
            <person name="Sbabou L."/>
            <person name="Aurag J."/>
        </authorList>
    </citation>
    <scope>NUCLEOTIDE SEQUENCE</scope>
    <source>
        <strain evidence="2">LMR678</strain>
    </source>
</reference>
<organism evidence="2 3">
    <name type="scientific">Sinorhizobium psoraleae</name>
    <dbReference type="NCBI Taxonomy" id="520838"/>
    <lineage>
        <taxon>Bacteria</taxon>
        <taxon>Pseudomonadati</taxon>
        <taxon>Pseudomonadota</taxon>
        <taxon>Alphaproteobacteria</taxon>
        <taxon>Hyphomicrobiales</taxon>
        <taxon>Rhizobiaceae</taxon>
        <taxon>Sinorhizobium/Ensifer group</taxon>
        <taxon>Sinorhizobium</taxon>
    </lineage>
</organism>
<evidence type="ECO:0000313" key="3">
    <source>
        <dbReference type="Proteomes" id="UP001079430"/>
    </source>
</evidence>
<evidence type="ECO:0000259" key="1">
    <source>
        <dbReference type="Pfam" id="PF05065"/>
    </source>
</evidence>
<dbReference type="InterPro" id="IPR054612">
    <property type="entry name" value="Phage_capsid-like_C"/>
</dbReference>
<dbReference type="Proteomes" id="UP001079430">
    <property type="component" value="Unassembled WGS sequence"/>
</dbReference>
<comment type="caution">
    <text evidence="2">The sequence shown here is derived from an EMBL/GenBank/DDBJ whole genome shotgun (WGS) entry which is preliminary data.</text>
</comment>
<name>A0ABT4KIC2_9HYPH</name>
<dbReference type="RefSeq" id="WP_269281821.1">
    <property type="nucleotide sequence ID" value="NZ_JAPVOI010000004.1"/>
</dbReference>
<dbReference type="SUPFAM" id="SSF56563">
    <property type="entry name" value="Major capsid protein gp5"/>
    <property type="match status" value="1"/>
</dbReference>
<sequence length="247" mass="25445">MSIVSGSSGFWVGQGKAKPISRLTFTRESLHPLKCASLTVVTDELLNSTDAAAELAIRRDMLRATVTAIDTSFIDPANAGIADLEPASITNGVSPQVAGSDPTADLKSMIANFSGDLETSYFIMRPDVAVSISGADRPNIGARGGEVYGVPAITSRSAPANTIVLADAAGIAVGEEGGDVRMSKQAMIEMLDSALQQDATTGAGASAVSLWQANAAGILAERTINWNVERAGSVAVLEGVDYAPFAT</sequence>
<gene>
    <name evidence="2" type="ORF">O3W52_16875</name>
</gene>
<feature type="domain" description="Phage capsid-like C-terminal" evidence="1">
    <location>
        <begin position="9"/>
        <end position="184"/>
    </location>
</feature>